<dbReference type="AlphaFoldDB" id="A0A8J4TBP4"/>
<gene>
    <name evidence="6" type="ORF">PHET_08494</name>
</gene>
<evidence type="ECO:0000313" key="7">
    <source>
        <dbReference type="Proteomes" id="UP000748531"/>
    </source>
</evidence>
<keyword evidence="3" id="KW-0539">Nucleus</keyword>
<dbReference type="GO" id="GO:0000462">
    <property type="term" value="P:maturation of SSU-rRNA from tricistronic rRNA transcript (SSU-rRNA, 5.8S rRNA, LSU-rRNA)"/>
    <property type="evidence" value="ECO:0007669"/>
    <property type="project" value="TreeGrafter"/>
</dbReference>
<feature type="domain" description="Sas10 C-terminal" evidence="5">
    <location>
        <begin position="66"/>
        <end position="136"/>
    </location>
</feature>
<comment type="caution">
    <text evidence="6">The sequence shown here is derived from an EMBL/GenBank/DDBJ whole genome shotgun (WGS) entry which is preliminary data.</text>
</comment>
<feature type="region of interest" description="Disordered" evidence="4">
    <location>
        <begin position="29"/>
        <end position="94"/>
    </location>
</feature>
<evidence type="ECO:0000256" key="1">
    <source>
        <dbReference type="ARBA" id="ARBA00004123"/>
    </source>
</evidence>
<sequence>LQSLLSLKALKKHLRKAKHKLIHEDDTRIVERTDSDGLLSDTESDASMGESGENNAPNKGHQDYPNRPITKDIMDNRGLVKYRHKRERNPRVHLRHKYHKATIRYRSRVAPTRHEDTPYSGETKGIRVHLIKSHKFKRP</sequence>
<evidence type="ECO:0000256" key="4">
    <source>
        <dbReference type="SAM" id="MobiDB-lite"/>
    </source>
</evidence>
<feature type="non-terminal residue" evidence="6">
    <location>
        <position position="1"/>
    </location>
</feature>
<evidence type="ECO:0000256" key="2">
    <source>
        <dbReference type="ARBA" id="ARBA00010979"/>
    </source>
</evidence>
<keyword evidence="7" id="KW-1185">Reference proteome</keyword>
<dbReference type="PANTHER" id="PTHR13237">
    <property type="entry name" value="SOMETHING ABOUT SILENCING PROTEIN 10-RELATED"/>
    <property type="match status" value="1"/>
</dbReference>
<evidence type="ECO:0000259" key="5">
    <source>
        <dbReference type="Pfam" id="PF09368"/>
    </source>
</evidence>
<proteinExistence type="inferred from homology"/>
<dbReference type="EMBL" id="LUCH01005535">
    <property type="protein sequence ID" value="KAF5397992.1"/>
    <property type="molecule type" value="Genomic_DNA"/>
</dbReference>
<name>A0A8J4TBP4_9TREM</name>
<evidence type="ECO:0000256" key="3">
    <source>
        <dbReference type="ARBA" id="ARBA00023242"/>
    </source>
</evidence>
<feature type="compositionally biased region" description="Basic residues" evidence="4">
    <location>
        <begin position="80"/>
        <end position="94"/>
    </location>
</feature>
<dbReference type="Proteomes" id="UP000748531">
    <property type="component" value="Unassembled WGS sequence"/>
</dbReference>
<accession>A0A8J4TBP4</accession>
<organism evidence="6 7">
    <name type="scientific">Paragonimus heterotremus</name>
    <dbReference type="NCBI Taxonomy" id="100268"/>
    <lineage>
        <taxon>Eukaryota</taxon>
        <taxon>Metazoa</taxon>
        <taxon>Spiralia</taxon>
        <taxon>Lophotrochozoa</taxon>
        <taxon>Platyhelminthes</taxon>
        <taxon>Trematoda</taxon>
        <taxon>Digenea</taxon>
        <taxon>Plagiorchiida</taxon>
        <taxon>Troglotremata</taxon>
        <taxon>Troglotrematidae</taxon>
        <taxon>Paragonimus</taxon>
    </lineage>
</organism>
<dbReference type="OrthoDB" id="1924577at2759"/>
<reference evidence="6" key="1">
    <citation type="submission" date="2019-05" db="EMBL/GenBank/DDBJ databases">
        <title>Annotation for the trematode Paragonimus heterotremus.</title>
        <authorList>
            <person name="Choi Y.-J."/>
        </authorList>
    </citation>
    <scope>NUCLEOTIDE SEQUENCE</scope>
    <source>
        <strain evidence="6">LC</strain>
    </source>
</reference>
<comment type="similarity">
    <text evidence="2">Belongs to the SAS10 family.</text>
</comment>
<comment type="subcellular location">
    <subcellularLocation>
        <location evidence="1">Nucleus</location>
    </subcellularLocation>
</comment>
<protein>
    <recommendedName>
        <fullName evidence="5">Sas10 C-terminal domain-containing protein</fullName>
    </recommendedName>
</protein>
<dbReference type="Pfam" id="PF09368">
    <property type="entry name" value="Sas10"/>
    <property type="match status" value="1"/>
</dbReference>
<feature type="compositionally biased region" description="Basic and acidic residues" evidence="4">
    <location>
        <begin position="60"/>
        <end position="75"/>
    </location>
</feature>
<dbReference type="InterPro" id="IPR018972">
    <property type="entry name" value="Sas10_C_dom"/>
</dbReference>
<dbReference type="PANTHER" id="PTHR13237:SF8">
    <property type="entry name" value="SOMETHING ABOUT SILENCING PROTEIN 10"/>
    <property type="match status" value="1"/>
</dbReference>
<dbReference type="GO" id="GO:0032040">
    <property type="term" value="C:small-subunit processome"/>
    <property type="evidence" value="ECO:0007669"/>
    <property type="project" value="TreeGrafter"/>
</dbReference>
<evidence type="ECO:0000313" key="6">
    <source>
        <dbReference type="EMBL" id="KAF5397992.1"/>
    </source>
</evidence>